<evidence type="ECO:0000313" key="2">
    <source>
        <dbReference type="Proteomes" id="UP001056120"/>
    </source>
</evidence>
<evidence type="ECO:0000313" key="1">
    <source>
        <dbReference type="EMBL" id="KAI3713752.1"/>
    </source>
</evidence>
<protein>
    <submittedName>
        <fullName evidence="1">Uncharacterized protein</fullName>
    </submittedName>
</protein>
<organism evidence="1 2">
    <name type="scientific">Smallanthus sonchifolius</name>
    <dbReference type="NCBI Taxonomy" id="185202"/>
    <lineage>
        <taxon>Eukaryota</taxon>
        <taxon>Viridiplantae</taxon>
        <taxon>Streptophyta</taxon>
        <taxon>Embryophyta</taxon>
        <taxon>Tracheophyta</taxon>
        <taxon>Spermatophyta</taxon>
        <taxon>Magnoliopsida</taxon>
        <taxon>eudicotyledons</taxon>
        <taxon>Gunneridae</taxon>
        <taxon>Pentapetalae</taxon>
        <taxon>asterids</taxon>
        <taxon>campanulids</taxon>
        <taxon>Asterales</taxon>
        <taxon>Asteraceae</taxon>
        <taxon>Asteroideae</taxon>
        <taxon>Heliantheae alliance</taxon>
        <taxon>Millerieae</taxon>
        <taxon>Smallanthus</taxon>
    </lineage>
</organism>
<dbReference type="EMBL" id="CM042041">
    <property type="protein sequence ID" value="KAI3713752.1"/>
    <property type="molecule type" value="Genomic_DNA"/>
</dbReference>
<keyword evidence="2" id="KW-1185">Reference proteome</keyword>
<sequence>MFKAVLAASHLEFSTTLNIEQSDPARSFKFGTKERLQCPSGKFTYNKRNDYILSLNIQLKKATNKIFPCGWISCLG</sequence>
<name>A0ACB9AU37_9ASTR</name>
<reference evidence="1 2" key="2">
    <citation type="journal article" date="2022" name="Mol. Ecol. Resour.">
        <title>The genomes of chicory, endive, great burdock and yacon provide insights into Asteraceae paleo-polyploidization history and plant inulin production.</title>
        <authorList>
            <person name="Fan W."/>
            <person name="Wang S."/>
            <person name="Wang H."/>
            <person name="Wang A."/>
            <person name="Jiang F."/>
            <person name="Liu H."/>
            <person name="Zhao H."/>
            <person name="Xu D."/>
            <person name="Zhang Y."/>
        </authorList>
    </citation>
    <scope>NUCLEOTIDE SEQUENCE [LARGE SCALE GENOMIC DNA]</scope>
    <source>
        <strain evidence="2">cv. Yunnan</strain>
        <tissue evidence="1">Leaves</tissue>
    </source>
</reference>
<gene>
    <name evidence="1" type="ORF">L1987_72338</name>
</gene>
<comment type="caution">
    <text evidence="1">The sequence shown here is derived from an EMBL/GenBank/DDBJ whole genome shotgun (WGS) entry which is preliminary data.</text>
</comment>
<proteinExistence type="predicted"/>
<reference evidence="2" key="1">
    <citation type="journal article" date="2022" name="Mol. Ecol. Resour.">
        <title>The genomes of chicory, endive, great burdock and yacon provide insights into Asteraceae palaeo-polyploidization history and plant inulin production.</title>
        <authorList>
            <person name="Fan W."/>
            <person name="Wang S."/>
            <person name="Wang H."/>
            <person name="Wang A."/>
            <person name="Jiang F."/>
            <person name="Liu H."/>
            <person name="Zhao H."/>
            <person name="Xu D."/>
            <person name="Zhang Y."/>
        </authorList>
    </citation>
    <scope>NUCLEOTIDE SEQUENCE [LARGE SCALE GENOMIC DNA]</scope>
    <source>
        <strain evidence="2">cv. Yunnan</strain>
    </source>
</reference>
<dbReference type="Proteomes" id="UP001056120">
    <property type="component" value="Linkage Group LG24"/>
</dbReference>
<accession>A0ACB9AU37</accession>